<keyword evidence="2" id="KW-0680">Restriction system</keyword>
<dbReference type="Pfam" id="PF01420">
    <property type="entry name" value="Methylase_S"/>
    <property type="match status" value="1"/>
</dbReference>
<dbReference type="PANTHER" id="PTHR30408:SF12">
    <property type="entry name" value="TYPE I RESTRICTION ENZYME MJAVIII SPECIFICITY SUBUNIT"/>
    <property type="match status" value="1"/>
</dbReference>
<comment type="caution">
    <text evidence="5">The sequence shown here is derived from an EMBL/GenBank/DDBJ whole genome shotgun (WGS) entry which is preliminary data.</text>
</comment>
<dbReference type="GO" id="GO:0003677">
    <property type="term" value="F:DNA binding"/>
    <property type="evidence" value="ECO:0007669"/>
    <property type="project" value="UniProtKB-KW"/>
</dbReference>
<evidence type="ECO:0000313" key="6">
    <source>
        <dbReference type="Proteomes" id="UP000823883"/>
    </source>
</evidence>
<keyword evidence="5" id="KW-0255">Endonuclease</keyword>
<dbReference type="InterPro" id="IPR000055">
    <property type="entry name" value="Restrct_endonuc_typeI_TRD"/>
</dbReference>
<protein>
    <submittedName>
        <fullName evidence="5">Restriction endonuclease subunit S</fullName>
        <ecNumber evidence="5">3.1.21.-</ecNumber>
    </submittedName>
</protein>
<dbReference type="GO" id="GO:0004519">
    <property type="term" value="F:endonuclease activity"/>
    <property type="evidence" value="ECO:0007669"/>
    <property type="project" value="UniProtKB-KW"/>
</dbReference>
<reference evidence="5" key="2">
    <citation type="submission" date="2021-04" db="EMBL/GenBank/DDBJ databases">
        <authorList>
            <person name="Gilroy R."/>
        </authorList>
    </citation>
    <scope>NUCLEOTIDE SEQUENCE</scope>
    <source>
        <strain evidence="5">CHK183-5548</strain>
    </source>
</reference>
<organism evidence="5 6">
    <name type="scientific">Candidatus Lachnoclostridium pullistercoris</name>
    <dbReference type="NCBI Taxonomy" id="2838632"/>
    <lineage>
        <taxon>Bacteria</taxon>
        <taxon>Bacillati</taxon>
        <taxon>Bacillota</taxon>
        <taxon>Clostridia</taxon>
        <taxon>Lachnospirales</taxon>
        <taxon>Lachnospiraceae</taxon>
    </lineage>
</organism>
<dbReference type="PANTHER" id="PTHR30408">
    <property type="entry name" value="TYPE-1 RESTRICTION ENZYME ECOKI SPECIFICITY PROTEIN"/>
    <property type="match status" value="1"/>
</dbReference>
<dbReference type="SUPFAM" id="SSF116734">
    <property type="entry name" value="DNA methylase specificity domain"/>
    <property type="match status" value="2"/>
</dbReference>
<dbReference type="EMBL" id="DWWL01000076">
    <property type="protein sequence ID" value="HJC48720.1"/>
    <property type="molecule type" value="Genomic_DNA"/>
</dbReference>
<dbReference type="InterPro" id="IPR052021">
    <property type="entry name" value="Type-I_RS_S_subunit"/>
</dbReference>
<keyword evidence="5" id="KW-0378">Hydrolase</keyword>
<evidence type="ECO:0000259" key="4">
    <source>
        <dbReference type="Pfam" id="PF01420"/>
    </source>
</evidence>
<feature type="domain" description="Type I restriction modification DNA specificity" evidence="4">
    <location>
        <begin position="356"/>
        <end position="453"/>
    </location>
</feature>
<name>A0A9D2T888_9FIRM</name>
<reference evidence="5" key="1">
    <citation type="journal article" date="2021" name="PeerJ">
        <title>Extensive microbial diversity within the chicken gut microbiome revealed by metagenomics and culture.</title>
        <authorList>
            <person name="Gilroy R."/>
            <person name="Ravi A."/>
            <person name="Getino M."/>
            <person name="Pursley I."/>
            <person name="Horton D.L."/>
            <person name="Alikhan N.F."/>
            <person name="Baker D."/>
            <person name="Gharbi K."/>
            <person name="Hall N."/>
            <person name="Watson M."/>
            <person name="Adriaenssens E.M."/>
            <person name="Foster-Nyarko E."/>
            <person name="Jarju S."/>
            <person name="Secka A."/>
            <person name="Antonio M."/>
            <person name="Oren A."/>
            <person name="Chaudhuri R.R."/>
            <person name="La Ragione R."/>
            <person name="Hildebrand F."/>
            <person name="Pallen M.J."/>
        </authorList>
    </citation>
    <scope>NUCLEOTIDE SEQUENCE</scope>
    <source>
        <strain evidence="5">CHK183-5548</strain>
    </source>
</reference>
<proteinExistence type="inferred from homology"/>
<gene>
    <name evidence="5" type="ORF">IAA04_11780</name>
</gene>
<accession>A0A9D2T888</accession>
<dbReference type="AlphaFoldDB" id="A0A9D2T888"/>
<sequence>MVNNNLALQTHISKPEIEIQESPVKWCSVSLGDVVSRGKRLEASVYDTESKRAYQLIKNGKFSTVNLIGEDGFVEKAHYGGRLKRNYVDRTHENVVGFIGSSEMLDINPRPVKYMVDSERVKDLHVKENTVLISRSGTIGNMSFVNKTLSKFLISEHAMRLECRYAPGYVYAFLKTKTGQAMIRSNIYGAVISQVEPEHLATIPIPKATDNIINKINDLILDSYKLRDESNSLLEEATKLMIQELHLPPITDLLSEKVSVNTFNVKLSRLDGRMDASYHVPVVNTIVRYLEEFAEEVTTIGDNRVSKEVILPGRFKRVYVDEGYGRVFIGGKQIWELDPCNKKYLSIVHHKDRIKKQLELHENMTLITCSGTIGKVALVGRHWENWTANQHIIRVIPANEDIAGYLNVFLASDYGFQLIKHFTYGSVVDEIDDNHVRQIAIPLMKNHKVQKQINELALNANEKRYKAYCLEQDALNIMNDKVIFAK</sequence>
<keyword evidence="5" id="KW-0540">Nuclease</keyword>
<evidence type="ECO:0000256" key="1">
    <source>
        <dbReference type="ARBA" id="ARBA00010923"/>
    </source>
</evidence>
<comment type="similarity">
    <text evidence="1">Belongs to the type-I restriction system S methylase family.</text>
</comment>
<dbReference type="Gene3D" id="3.90.220.20">
    <property type="entry name" value="DNA methylase specificity domains"/>
    <property type="match status" value="2"/>
</dbReference>
<dbReference type="GO" id="GO:0016787">
    <property type="term" value="F:hydrolase activity"/>
    <property type="evidence" value="ECO:0007669"/>
    <property type="project" value="UniProtKB-KW"/>
</dbReference>
<dbReference type="GO" id="GO:0009307">
    <property type="term" value="P:DNA restriction-modification system"/>
    <property type="evidence" value="ECO:0007669"/>
    <property type="project" value="UniProtKB-KW"/>
</dbReference>
<evidence type="ECO:0000313" key="5">
    <source>
        <dbReference type="EMBL" id="HJC48720.1"/>
    </source>
</evidence>
<dbReference type="InterPro" id="IPR044946">
    <property type="entry name" value="Restrct_endonuc_typeI_TRD_sf"/>
</dbReference>
<evidence type="ECO:0000256" key="2">
    <source>
        <dbReference type="ARBA" id="ARBA00022747"/>
    </source>
</evidence>
<dbReference type="EC" id="3.1.21.-" evidence="5"/>
<keyword evidence="3" id="KW-0238">DNA-binding</keyword>
<dbReference type="Proteomes" id="UP000823883">
    <property type="component" value="Unassembled WGS sequence"/>
</dbReference>
<evidence type="ECO:0000256" key="3">
    <source>
        <dbReference type="ARBA" id="ARBA00023125"/>
    </source>
</evidence>